<dbReference type="AlphaFoldDB" id="A0A221WBX4"/>
<proteinExistence type="predicted"/>
<keyword evidence="3" id="KW-1185">Reference proteome</keyword>
<organism evidence="2 3">
    <name type="scientific">Actinoalloteichus hoggarensis</name>
    <dbReference type="NCBI Taxonomy" id="1470176"/>
    <lineage>
        <taxon>Bacteria</taxon>
        <taxon>Bacillati</taxon>
        <taxon>Actinomycetota</taxon>
        <taxon>Actinomycetes</taxon>
        <taxon>Pseudonocardiales</taxon>
        <taxon>Pseudonocardiaceae</taxon>
        <taxon>Actinoalloteichus</taxon>
    </lineage>
</organism>
<dbReference type="Proteomes" id="UP000204221">
    <property type="component" value="Chromosome"/>
</dbReference>
<feature type="compositionally biased region" description="Low complexity" evidence="1">
    <location>
        <begin position="171"/>
        <end position="204"/>
    </location>
</feature>
<reference evidence="2 3" key="1">
    <citation type="submission" date="2017-07" db="EMBL/GenBank/DDBJ databases">
        <title>Complete genome sequence of Actinoalloteichus hoggarensis DSM 45943, type strain of Actinoalloteichus hoggarensis.</title>
        <authorList>
            <person name="Ruckert C."/>
            <person name="Nouioui I."/>
            <person name="Willmese J."/>
            <person name="van Wezel G."/>
            <person name="Klenk H.-P."/>
            <person name="Kalinowski J."/>
            <person name="Zotchev S.B."/>
        </authorList>
    </citation>
    <scope>NUCLEOTIDE SEQUENCE [LARGE SCALE GENOMIC DNA]</scope>
    <source>
        <strain evidence="2 3">DSM 45943</strain>
    </source>
</reference>
<protein>
    <submittedName>
        <fullName evidence="2">Uncharacterized protein</fullName>
    </submittedName>
</protein>
<sequence>MSSVSSMPGVDLGTQAIGRRVRLVAVPDGAELVDGAVGVDLPDRESGRAQAWSTRCGARRRGRPFRRPPDFGGVRAPRHGGPSPVCRSRASSLPESLLPACPRHPVGAATSGPRSRTDDLLRVEDRAARQAMRWSTGSTTQATGLRARRPVILVATSSRARPAGVDRPSGARPSTSVRVSASATVGAACRCPHSLDSPSSVRPRSPLPTVHPPSTDRTARVRPHGRGHPRGSPPRPPTGALPRRTTSGQIMPSVRRGAPAAPRSRPAPSDPEAAEAPAAPGAHYRHRHANSMESK</sequence>
<name>A0A221WBX4_9PSEU</name>
<evidence type="ECO:0000313" key="3">
    <source>
        <dbReference type="Proteomes" id="UP000204221"/>
    </source>
</evidence>
<dbReference type="KEGG" id="ahg:AHOG_27440"/>
<evidence type="ECO:0000313" key="2">
    <source>
        <dbReference type="EMBL" id="ASO23086.1"/>
    </source>
</evidence>
<dbReference type="EMBL" id="CP022521">
    <property type="protein sequence ID" value="ASO23086.1"/>
    <property type="molecule type" value="Genomic_DNA"/>
</dbReference>
<gene>
    <name evidence="2" type="ORF">AHOG_27440</name>
</gene>
<feature type="region of interest" description="Disordered" evidence="1">
    <location>
        <begin position="40"/>
        <end position="118"/>
    </location>
</feature>
<feature type="compositionally biased region" description="Basic residues" evidence="1">
    <location>
        <begin position="57"/>
        <end position="66"/>
    </location>
</feature>
<evidence type="ECO:0000256" key="1">
    <source>
        <dbReference type="SAM" id="MobiDB-lite"/>
    </source>
</evidence>
<feature type="compositionally biased region" description="Basic residues" evidence="1">
    <location>
        <begin position="220"/>
        <end position="229"/>
    </location>
</feature>
<accession>A0A221WBX4</accession>
<feature type="region of interest" description="Disordered" evidence="1">
    <location>
        <begin position="156"/>
        <end position="295"/>
    </location>
</feature>
<feature type="compositionally biased region" description="Low complexity" evidence="1">
    <location>
        <begin position="255"/>
        <end position="282"/>
    </location>
</feature>